<dbReference type="Gene3D" id="2.150.10.10">
    <property type="entry name" value="Serralysin-like metalloprotease, C-terminal"/>
    <property type="match status" value="1"/>
</dbReference>
<protein>
    <recommendedName>
        <fullName evidence="3">Calcium-binding protein</fullName>
    </recommendedName>
</protein>
<dbReference type="GO" id="GO:0005509">
    <property type="term" value="F:calcium ion binding"/>
    <property type="evidence" value="ECO:0007669"/>
    <property type="project" value="InterPro"/>
</dbReference>
<organism evidence="1 2">
    <name type="scientific">Phaeobacter gallaeciensis</name>
    <dbReference type="NCBI Taxonomy" id="60890"/>
    <lineage>
        <taxon>Bacteria</taxon>
        <taxon>Pseudomonadati</taxon>
        <taxon>Pseudomonadota</taxon>
        <taxon>Alphaproteobacteria</taxon>
        <taxon>Rhodobacterales</taxon>
        <taxon>Roseobacteraceae</taxon>
        <taxon>Phaeobacter</taxon>
    </lineage>
</organism>
<accession>A0A366WNE7</accession>
<sequence>MVQALGNGNLIAVWVSQSGDGSRNALMSRVFNASGVPQGNEIRINQFTRGNQEEVAITRLADGSLITVWMSEGQDGSEEGIVARQLTAEGVPQGNEFVVNVTTVGEQNLPSVAALKDGGFIVAWSNVDTNPDTMAREYDADLNLVTGEVQLTPNSSTGFLRPELVSLSNGGVGAVWMTLRVLGFFPTVGAEVRTTRSEVPVPTDNNDTLTYEGESSNILALGGNDWITPGGGSDTIDGGTGFDMVSFINQSQAVRVELSTGRATSGNGVNLLSNIEGITGSSFGDYIVGDDGNNRLRGAGSYDWFVGSEGADRYDGGSGLDMISYSASTSAVSVFLSQGRGTQGDAARDSYTSVERVTG</sequence>
<dbReference type="InterPro" id="IPR018511">
    <property type="entry name" value="Hemolysin-typ_Ca-bd_CS"/>
</dbReference>
<dbReference type="AlphaFoldDB" id="A0A366WNE7"/>
<dbReference type="Proteomes" id="UP000252706">
    <property type="component" value="Unassembled WGS sequence"/>
</dbReference>
<dbReference type="Pfam" id="PF00353">
    <property type="entry name" value="HemolysinCabind"/>
    <property type="match status" value="2"/>
</dbReference>
<evidence type="ECO:0000313" key="1">
    <source>
        <dbReference type="EMBL" id="RBW50916.1"/>
    </source>
</evidence>
<dbReference type="InterPro" id="IPR001343">
    <property type="entry name" value="Hemolysn_Ca-bd"/>
</dbReference>
<dbReference type="InterPro" id="IPR011049">
    <property type="entry name" value="Serralysin-like_metalloprot_C"/>
</dbReference>
<evidence type="ECO:0008006" key="3">
    <source>
        <dbReference type="Google" id="ProtNLM"/>
    </source>
</evidence>
<dbReference type="OrthoDB" id="733404at2"/>
<dbReference type="SUPFAM" id="SSF51120">
    <property type="entry name" value="beta-Roll"/>
    <property type="match status" value="1"/>
</dbReference>
<dbReference type="EMBL" id="QOCE01000047">
    <property type="protein sequence ID" value="RBW50916.1"/>
    <property type="molecule type" value="Genomic_DNA"/>
</dbReference>
<proteinExistence type="predicted"/>
<comment type="caution">
    <text evidence="1">The sequence shown here is derived from an EMBL/GenBank/DDBJ whole genome shotgun (WGS) entry which is preliminary data.</text>
</comment>
<dbReference type="RefSeq" id="WP_113825419.1">
    <property type="nucleotide sequence ID" value="NZ_QOCE01000047.1"/>
</dbReference>
<gene>
    <name evidence="1" type="ORF">DS909_20410</name>
</gene>
<evidence type="ECO:0000313" key="2">
    <source>
        <dbReference type="Proteomes" id="UP000252706"/>
    </source>
</evidence>
<dbReference type="PROSITE" id="PS00330">
    <property type="entry name" value="HEMOLYSIN_CALCIUM"/>
    <property type="match status" value="1"/>
</dbReference>
<reference evidence="1 2" key="1">
    <citation type="submission" date="2018-07" db="EMBL/GenBank/DDBJ databases">
        <title>Modular assembly of carbohydrate-degrading microbial communities in the ocean.</title>
        <authorList>
            <person name="Enke T.N."/>
            <person name="Datta M.S."/>
            <person name="Schwartzman J.A."/>
            <person name="Cermak N."/>
            <person name="Schmitz D.A."/>
            <person name="Barrere J."/>
            <person name="Cordero O.X."/>
        </authorList>
    </citation>
    <scope>NUCLEOTIDE SEQUENCE [LARGE SCALE GENOMIC DNA]</scope>
    <source>
        <strain evidence="1 2">C3M10</strain>
    </source>
</reference>
<name>A0A366WNE7_9RHOB</name>